<accession>A0A1A8MM53</accession>
<feature type="non-terminal residue" evidence="1">
    <location>
        <position position="63"/>
    </location>
</feature>
<evidence type="ECO:0000313" key="1">
    <source>
        <dbReference type="EMBL" id="SBR57913.1"/>
    </source>
</evidence>
<dbReference type="EMBL" id="HAEF01018101">
    <property type="protein sequence ID" value="SBR59260.1"/>
    <property type="molecule type" value="Transcribed_RNA"/>
</dbReference>
<gene>
    <name evidence="1" type="primary">HINT3</name>
</gene>
<dbReference type="AlphaFoldDB" id="A0A1A8MM53"/>
<sequence length="63" mass="6948">LDDICARVVDLVFDRSAMAEVEAEQPVRVGVSKPSGVPVRAYDKKCIFCKIVNQEMGTELLHA</sequence>
<protein>
    <submittedName>
        <fullName evidence="1">Histidine triad nucleotide binding protein 3</fullName>
    </submittedName>
</protein>
<dbReference type="EMBL" id="HAEF01016754">
    <property type="protein sequence ID" value="SBR57913.1"/>
    <property type="molecule type" value="Transcribed_RNA"/>
</dbReference>
<organism evidence="1">
    <name type="scientific">Nothobranchius pienaari</name>
    <dbReference type="NCBI Taxonomy" id="704102"/>
    <lineage>
        <taxon>Eukaryota</taxon>
        <taxon>Metazoa</taxon>
        <taxon>Chordata</taxon>
        <taxon>Craniata</taxon>
        <taxon>Vertebrata</taxon>
        <taxon>Euteleostomi</taxon>
        <taxon>Actinopterygii</taxon>
        <taxon>Neopterygii</taxon>
        <taxon>Teleostei</taxon>
        <taxon>Neoteleostei</taxon>
        <taxon>Acanthomorphata</taxon>
        <taxon>Ovalentaria</taxon>
        <taxon>Atherinomorphae</taxon>
        <taxon>Cyprinodontiformes</taxon>
        <taxon>Nothobranchiidae</taxon>
        <taxon>Nothobranchius</taxon>
    </lineage>
</organism>
<feature type="non-terminal residue" evidence="1">
    <location>
        <position position="1"/>
    </location>
</feature>
<reference evidence="1" key="1">
    <citation type="submission" date="2016-05" db="EMBL/GenBank/DDBJ databases">
        <authorList>
            <person name="Lavstsen T."/>
            <person name="Jespersen J.S."/>
        </authorList>
    </citation>
    <scope>NUCLEOTIDE SEQUENCE</scope>
    <source>
        <tissue evidence="1">Brain</tissue>
    </source>
</reference>
<proteinExistence type="predicted"/>
<reference evidence="1" key="2">
    <citation type="submission" date="2016-06" db="EMBL/GenBank/DDBJ databases">
        <title>The genome of a short-lived fish provides insights into sex chromosome evolution and the genetic control of aging.</title>
        <authorList>
            <person name="Reichwald K."/>
            <person name="Felder M."/>
            <person name="Petzold A."/>
            <person name="Koch P."/>
            <person name="Groth M."/>
            <person name="Platzer M."/>
        </authorList>
    </citation>
    <scope>NUCLEOTIDE SEQUENCE</scope>
    <source>
        <tissue evidence="1">Brain</tissue>
    </source>
</reference>
<name>A0A1A8MM53_9TELE</name>